<dbReference type="InterPro" id="IPR018719">
    <property type="entry name" value="DUF2243_membrane"/>
</dbReference>
<feature type="transmembrane region" description="Helical" evidence="1">
    <location>
        <begin position="101"/>
        <end position="119"/>
    </location>
</feature>
<keyword evidence="1" id="KW-0812">Transmembrane</keyword>
<dbReference type="RefSeq" id="WP_390287207.1">
    <property type="nucleotide sequence ID" value="NZ_JBHUDI010000005.1"/>
</dbReference>
<keyword evidence="1" id="KW-1133">Transmembrane helix</keyword>
<comment type="caution">
    <text evidence="2">The sequence shown here is derived from an EMBL/GenBank/DDBJ whole genome shotgun (WGS) entry which is preliminary data.</text>
</comment>
<evidence type="ECO:0000256" key="1">
    <source>
        <dbReference type="SAM" id="Phobius"/>
    </source>
</evidence>
<gene>
    <name evidence="2" type="ORF">ACFR99_10905</name>
</gene>
<dbReference type="AlphaFoldDB" id="A0ABD6BG55"/>
<evidence type="ECO:0000313" key="2">
    <source>
        <dbReference type="EMBL" id="MFD1564059.1"/>
    </source>
</evidence>
<dbReference type="Pfam" id="PF10002">
    <property type="entry name" value="DUF2243"/>
    <property type="match status" value="1"/>
</dbReference>
<keyword evidence="3" id="KW-1185">Reference proteome</keyword>
<protein>
    <submittedName>
        <fullName evidence="2">DUF2243 domain-containing protein</fullName>
    </submittedName>
</protein>
<feature type="transmembrane region" description="Helical" evidence="1">
    <location>
        <begin position="139"/>
        <end position="159"/>
    </location>
</feature>
<dbReference type="Proteomes" id="UP001597076">
    <property type="component" value="Unassembled WGS sequence"/>
</dbReference>
<name>A0ABD6BG55_9EURY</name>
<dbReference type="EMBL" id="JBHUDI010000005">
    <property type="protein sequence ID" value="MFD1564059.1"/>
    <property type="molecule type" value="Genomic_DNA"/>
</dbReference>
<feature type="transmembrane region" description="Helical" evidence="1">
    <location>
        <begin position="18"/>
        <end position="42"/>
    </location>
</feature>
<organism evidence="2 3">
    <name type="scientific">Haloarchaeobius amylolyticus</name>
    <dbReference type="NCBI Taxonomy" id="1198296"/>
    <lineage>
        <taxon>Archaea</taxon>
        <taxon>Methanobacteriati</taxon>
        <taxon>Methanobacteriota</taxon>
        <taxon>Stenosarchaea group</taxon>
        <taxon>Halobacteria</taxon>
        <taxon>Halobacteriales</taxon>
        <taxon>Halorubellaceae</taxon>
        <taxon>Haloarchaeobius</taxon>
    </lineage>
</organism>
<feature type="transmembrane region" description="Helical" evidence="1">
    <location>
        <begin position="69"/>
        <end position="89"/>
    </location>
</feature>
<proteinExistence type="predicted"/>
<sequence length="182" mass="19313">MAEQPATWLGLDADAKPLVIAGLALGLGIGGFFDGIVFHQILQFHHMLSSHPDASVATNLRLNVVADGLFHLGTYTFTIVGLVLFSRAWRFRPVPKSGRTLLGAVIMGWGVFNLAEGVVNHHLLGIHHVWPAGPGPLVLWDAVFLLWGALFLVVGYLTIRTDSAATPTGEADAVAADGSGSE</sequence>
<evidence type="ECO:0000313" key="3">
    <source>
        <dbReference type="Proteomes" id="UP001597076"/>
    </source>
</evidence>
<reference evidence="2 3" key="1">
    <citation type="journal article" date="2019" name="Int. J. Syst. Evol. Microbiol.">
        <title>The Global Catalogue of Microorganisms (GCM) 10K type strain sequencing project: providing services to taxonomists for standard genome sequencing and annotation.</title>
        <authorList>
            <consortium name="The Broad Institute Genomics Platform"/>
            <consortium name="The Broad Institute Genome Sequencing Center for Infectious Disease"/>
            <person name="Wu L."/>
            <person name="Ma J."/>
        </authorList>
    </citation>
    <scope>NUCLEOTIDE SEQUENCE [LARGE SCALE GENOMIC DNA]</scope>
    <source>
        <strain evidence="2 3">CGMCC 1.12230</strain>
    </source>
</reference>
<accession>A0ABD6BG55</accession>
<keyword evidence="1" id="KW-0472">Membrane</keyword>